<proteinExistence type="predicted"/>
<feature type="non-terminal residue" evidence="1">
    <location>
        <position position="1"/>
    </location>
</feature>
<name>A0A6B1F8S4_9SYNE</name>
<organism evidence="1">
    <name type="scientific">Synechococcus sp. SB0676_bin_10</name>
    <dbReference type="NCBI Taxonomy" id="2604869"/>
    <lineage>
        <taxon>Bacteria</taxon>
        <taxon>Bacillati</taxon>
        <taxon>Cyanobacteriota</taxon>
        <taxon>Cyanophyceae</taxon>
        <taxon>Synechococcales</taxon>
        <taxon>Synechococcaceae</taxon>
        <taxon>Synechococcus</taxon>
    </lineage>
</organism>
<reference evidence="1" key="1">
    <citation type="submission" date="2019-09" db="EMBL/GenBank/DDBJ databases">
        <title>Characterisation of the sponge microbiome using genome-centric metagenomics.</title>
        <authorList>
            <person name="Engelberts J.P."/>
            <person name="Robbins S.J."/>
            <person name="De Goeij J.M."/>
            <person name="Aranda M."/>
            <person name="Bell S.C."/>
            <person name="Webster N.S."/>
        </authorList>
    </citation>
    <scope>NUCLEOTIDE SEQUENCE</scope>
    <source>
        <strain evidence="1">SB0676_bin_10</strain>
    </source>
</reference>
<comment type="caution">
    <text evidence="1">The sequence shown here is derived from an EMBL/GenBank/DDBJ whole genome shotgun (WGS) entry which is preliminary data.</text>
</comment>
<sequence length="77" mass="8478">RRMAVAAGMTTLLGYGLELVRQGITTLEEVERVLLTDVGLATERRARVLSSLNCPGCGAGLRDQWLECPYCLQQRPT</sequence>
<gene>
    <name evidence="1" type="ORF">F4162_07305</name>
</gene>
<accession>A0A6B1F8S4</accession>
<dbReference type="EMBL" id="VYDO01000234">
    <property type="protein sequence ID" value="MYG38758.1"/>
    <property type="molecule type" value="Genomic_DNA"/>
</dbReference>
<protein>
    <submittedName>
        <fullName evidence="1">Type II/IV secretion system protein</fullName>
    </submittedName>
</protein>
<evidence type="ECO:0000313" key="1">
    <source>
        <dbReference type="EMBL" id="MYG38758.1"/>
    </source>
</evidence>
<dbReference type="AlphaFoldDB" id="A0A6B1F8S4"/>